<feature type="transmembrane region" description="Helical" evidence="11">
    <location>
        <begin position="255"/>
        <end position="273"/>
    </location>
</feature>
<evidence type="ECO:0000313" key="15">
    <source>
        <dbReference type="EMBL" id="MEQ2265171.1"/>
    </source>
</evidence>
<dbReference type="InterPro" id="IPR050332">
    <property type="entry name" value="GPCR_2"/>
</dbReference>
<dbReference type="Pfam" id="PF02793">
    <property type="entry name" value="HRM"/>
    <property type="match status" value="1"/>
</dbReference>
<keyword evidence="16" id="KW-1185">Reference proteome</keyword>
<keyword evidence="8" id="KW-0675">Receptor</keyword>
<evidence type="ECO:0000256" key="11">
    <source>
        <dbReference type="SAM" id="Phobius"/>
    </source>
</evidence>
<evidence type="ECO:0000313" key="16">
    <source>
        <dbReference type="Proteomes" id="UP001444071"/>
    </source>
</evidence>
<feature type="domain" description="G-protein coupled receptors family 2 profile 1" evidence="13">
    <location>
        <begin position="38"/>
        <end position="114"/>
    </location>
</feature>
<dbReference type="InterPro" id="IPR000832">
    <property type="entry name" value="GPCR_2_secretin-like"/>
</dbReference>
<feature type="signal peptide" evidence="12">
    <location>
        <begin position="1"/>
        <end position="22"/>
    </location>
</feature>
<comment type="subcellular location">
    <subcellularLocation>
        <location evidence="1">Cell membrane</location>
        <topology evidence="1">Multi-pass membrane protein</topology>
    </subcellularLocation>
</comment>
<feature type="transmembrane region" description="Helical" evidence="11">
    <location>
        <begin position="125"/>
        <end position="148"/>
    </location>
</feature>
<keyword evidence="3" id="KW-1003">Cell membrane</keyword>
<dbReference type="PROSITE" id="PS50227">
    <property type="entry name" value="G_PROTEIN_RECEP_F2_3"/>
    <property type="match status" value="1"/>
</dbReference>
<dbReference type="Pfam" id="PF00002">
    <property type="entry name" value="7tm_2"/>
    <property type="match status" value="1"/>
</dbReference>
<evidence type="ECO:0000259" key="13">
    <source>
        <dbReference type="PROSITE" id="PS50227"/>
    </source>
</evidence>
<evidence type="ECO:0000256" key="10">
    <source>
        <dbReference type="ARBA" id="ARBA00023224"/>
    </source>
</evidence>
<dbReference type="InterPro" id="IPR001879">
    <property type="entry name" value="GPCR_2_extracellular_dom"/>
</dbReference>
<dbReference type="Gene3D" id="4.10.1240.10">
    <property type="entry name" value="GPCR, family 2, extracellular hormone receptor domain"/>
    <property type="match status" value="1"/>
</dbReference>
<dbReference type="PRINTS" id="PR00249">
    <property type="entry name" value="GPCRSECRETIN"/>
</dbReference>
<evidence type="ECO:0000256" key="4">
    <source>
        <dbReference type="ARBA" id="ARBA00022692"/>
    </source>
</evidence>
<keyword evidence="5 11" id="KW-1133">Transmembrane helix</keyword>
<keyword evidence="7 11" id="KW-0472">Membrane</keyword>
<evidence type="ECO:0000256" key="3">
    <source>
        <dbReference type="ARBA" id="ARBA00022475"/>
    </source>
</evidence>
<sequence>MSGLFLFLAVLFVSCSIQMSPAATLDKLRDDWERYGAECQHNNSQYPPSSGLVCNRTFDNYTCWPDGFPNTTVSVACPWYLPWYHKVQHGMVYQECDTNGHWVTKNTSECDSHDSRLVYYRYIKIMYTVGYSLSLVALVLALGILIFFRKLHCMRNNIHMNLFASFILRALSVLIKDALLEANFTSQKIIGDEGQGFPSESMPTVELLTTINCRIALVMMQYSVMANSYWLLVEGIYLHNLLVITVFTERNYFKIYLCIGWGTPLIFLVPWAISKYIYENTECWEMNTDMNIWWIIRAPILLAVVVISVTTIFYFFFLVKFSTYLIPTKFHMHIWHLVFPLDCTMFLSNFTICNIKNSSFIHEG</sequence>
<dbReference type="PROSITE" id="PS00649">
    <property type="entry name" value="G_PROTEIN_RECEP_F2_1"/>
    <property type="match status" value="1"/>
</dbReference>
<keyword evidence="4 11" id="KW-0812">Transmembrane</keyword>
<comment type="caution">
    <text evidence="15">The sequence shown here is derived from an EMBL/GenBank/DDBJ whole genome shotgun (WGS) entry which is preliminary data.</text>
</comment>
<dbReference type="InterPro" id="IPR017983">
    <property type="entry name" value="GPCR_2_secretin-like_CS"/>
</dbReference>
<organism evidence="15 16">
    <name type="scientific">Xenotaenia resolanae</name>
    <dbReference type="NCBI Taxonomy" id="208358"/>
    <lineage>
        <taxon>Eukaryota</taxon>
        <taxon>Metazoa</taxon>
        <taxon>Chordata</taxon>
        <taxon>Craniata</taxon>
        <taxon>Vertebrata</taxon>
        <taxon>Euteleostomi</taxon>
        <taxon>Actinopterygii</taxon>
        <taxon>Neopterygii</taxon>
        <taxon>Teleostei</taxon>
        <taxon>Neoteleostei</taxon>
        <taxon>Acanthomorphata</taxon>
        <taxon>Ovalentaria</taxon>
        <taxon>Atherinomorphae</taxon>
        <taxon>Cyprinodontiformes</taxon>
        <taxon>Goodeidae</taxon>
        <taxon>Xenotaenia</taxon>
    </lineage>
</organism>
<evidence type="ECO:0000256" key="8">
    <source>
        <dbReference type="ARBA" id="ARBA00023170"/>
    </source>
</evidence>
<evidence type="ECO:0000256" key="6">
    <source>
        <dbReference type="ARBA" id="ARBA00023040"/>
    </source>
</evidence>
<accession>A0ABV0W6V3</accession>
<dbReference type="Proteomes" id="UP001444071">
    <property type="component" value="Unassembled WGS sequence"/>
</dbReference>
<dbReference type="EMBL" id="JAHRIM010031611">
    <property type="protein sequence ID" value="MEQ2265171.1"/>
    <property type="molecule type" value="Genomic_DNA"/>
</dbReference>
<keyword evidence="12" id="KW-0732">Signal</keyword>
<dbReference type="InterPro" id="IPR017981">
    <property type="entry name" value="GPCR_2-like_7TM"/>
</dbReference>
<gene>
    <name evidence="15" type="ORF">XENORESO_003376</name>
</gene>
<keyword evidence="9" id="KW-0325">Glycoprotein</keyword>
<comment type="similarity">
    <text evidence="2">Belongs to the G-protein coupled receptor 2 family.</text>
</comment>
<evidence type="ECO:0000256" key="2">
    <source>
        <dbReference type="ARBA" id="ARBA00005314"/>
    </source>
</evidence>
<evidence type="ECO:0000256" key="1">
    <source>
        <dbReference type="ARBA" id="ARBA00004651"/>
    </source>
</evidence>
<dbReference type="InterPro" id="IPR036445">
    <property type="entry name" value="GPCR_2_extracell_dom_sf"/>
</dbReference>
<evidence type="ECO:0000256" key="7">
    <source>
        <dbReference type="ARBA" id="ARBA00023136"/>
    </source>
</evidence>
<feature type="transmembrane region" description="Helical" evidence="11">
    <location>
        <begin position="229"/>
        <end position="248"/>
    </location>
</feature>
<evidence type="ECO:0000256" key="12">
    <source>
        <dbReference type="SAM" id="SignalP"/>
    </source>
</evidence>
<dbReference type="InterPro" id="IPR003291">
    <property type="entry name" value="GPCR_2_glucagon_rcpt"/>
</dbReference>
<dbReference type="PANTHER" id="PTHR45620">
    <property type="entry name" value="PDF RECEPTOR-LIKE PROTEIN-RELATED"/>
    <property type="match status" value="1"/>
</dbReference>
<feature type="domain" description="G-protein coupled receptors family 2 profile 2" evidence="14">
    <location>
        <begin position="123"/>
        <end position="320"/>
    </location>
</feature>
<reference evidence="15 16" key="1">
    <citation type="submission" date="2021-06" db="EMBL/GenBank/DDBJ databases">
        <authorList>
            <person name="Palmer J.M."/>
        </authorList>
    </citation>
    <scope>NUCLEOTIDE SEQUENCE [LARGE SCALE GENOMIC DNA]</scope>
    <source>
        <strain evidence="15 16">XR_2019</strain>
        <tissue evidence="15">Muscle</tissue>
    </source>
</reference>
<evidence type="ECO:0000256" key="5">
    <source>
        <dbReference type="ARBA" id="ARBA00022989"/>
    </source>
</evidence>
<dbReference type="Gene3D" id="1.20.1070.10">
    <property type="entry name" value="Rhodopsin 7-helix transmembrane proteins"/>
    <property type="match status" value="1"/>
</dbReference>
<dbReference type="PRINTS" id="PR01354">
    <property type="entry name" value="GLUCAGONR"/>
</dbReference>
<keyword evidence="10" id="KW-0807">Transducer</keyword>
<evidence type="ECO:0000259" key="14">
    <source>
        <dbReference type="PROSITE" id="PS50261"/>
    </source>
</evidence>
<dbReference type="SMART" id="SM00008">
    <property type="entry name" value="HormR"/>
    <property type="match status" value="1"/>
</dbReference>
<dbReference type="SUPFAM" id="SSF111418">
    <property type="entry name" value="Hormone receptor domain"/>
    <property type="match status" value="1"/>
</dbReference>
<evidence type="ECO:0008006" key="17">
    <source>
        <dbReference type="Google" id="ProtNLM"/>
    </source>
</evidence>
<protein>
    <recommendedName>
        <fullName evidence="17">Glucagon receptor</fullName>
    </recommendedName>
</protein>
<proteinExistence type="inferred from homology"/>
<name>A0ABV0W6V3_9TELE</name>
<feature type="transmembrane region" description="Helical" evidence="11">
    <location>
        <begin position="293"/>
        <end position="319"/>
    </location>
</feature>
<feature type="chain" id="PRO_5047182520" description="Glucagon receptor" evidence="12">
    <location>
        <begin position="23"/>
        <end position="364"/>
    </location>
</feature>
<keyword evidence="6" id="KW-0297">G-protein coupled receptor</keyword>
<evidence type="ECO:0000256" key="9">
    <source>
        <dbReference type="ARBA" id="ARBA00023180"/>
    </source>
</evidence>
<dbReference type="PROSITE" id="PS50261">
    <property type="entry name" value="G_PROTEIN_RECEP_F2_4"/>
    <property type="match status" value="1"/>
</dbReference>
<dbReference type="PANTHER" id="PTHR45620:SF29">
    <property type="entry name" value="GLUCAGON RECEPTOR"/>
    <property type="match status" value="1"/>
</dbReference>